<evidence type="ECO:0000256" key="1">
    <source>
        <dbReference type="ARBA" id="ARBA00022561"/>
    </source>
</evidence>
<dbReference type="GeneID" id="26828056"/>
<organism evidence="4 5">
    <name type="scientific">Macropodid alphaherpesvirus 1</name>
    <dbReference type="NCBI Taxonomy" id="137443"/>
    <lineage>
        <taxon>Viruses</taxon>
        <taxon>Duplodnaviria</taxon>
        <taxon>Heunggongvirae</taxon>
        <taxon>Peploviricota</taxon>
        <taxon>Herviviricetes</taxon>
        <taxon>Herpesvirales</taxon>
        <taxon>Orthoherpesviridae</taxon>
        <taxon>Alphaherpesvirinae</taxon>
        <taxon>Simplexvirus</taxon>
        <taxon>Simplexvirus macropodidalpha1</taxon>
    </lineage>
</organism>
<gene>
    <name evidence="4" type="primary">UL18</name>
</gene>
<dbReference type="EMBL" id="KT594769">
    <property type="protein sequence ID" value="AMB17038.1"/>
    <property type="molecule type" value="Genomic_DNA"/>
</dbReference>
<reference evidence="4 5" key="1">
    <citation type="journal article" date="2016" name="BMC Genomics">
        <title>The first genome sequence of a metatherian herpesvirus: Macropodid herpesvirus 1.</title>
        <authorList>
            <person name="Vaz P.K."/>
            <person name="Mahony T.J."/>
            <person name="Hartley C.A."/>
            <person name="Fowler E.V."/>
            <person name="Ficorilli N."/>
            <person name="Lee S.W."/>
            <person name="Gilkerson J.R."/>
            <person name="Browning G.F."/>
            <person name="Devlin J.M."/>
        </authorList>
    </citation>
    <scope>NUCLEOTIDE SEQUENCE [LARGE SCALE GENOMIC DNA]</scope>
    <source>
        <strain evidence="4">MaHV1.3076/08</strain>
    </source>
</reference>
<keyword evidence="2" id="KW-1048">Host nucleus</keyword>
<protein>
    <submittedName>
        <fullName evidence="4">Capsid triplex subunit 2</fullName>
    </submittedName>
</protein>
<sequence length="316" mass="34484">MDTFEAEIAIPSGLSQPELAALQRCEGQVVFLPTIRRKLVLRDVAYESFTSGGVAPDTLGLIVAYNRRFPAVITRVFPTKLVVVPLDIGFTQTGSLNLRNTSPVDLCNGDPISLLPPVFDGASTKVYLSTLNLTLLFPLTLPTPLALEVTARLVARGMYALNPDPVAPRGPEDLNSVHYNGKRLGLVADIQQLEPINEMLKALLLNMVYTITEGTSLVLALMPRLFALSAQDGYVNSLLHMQSITREAAQIIHPEAPRLLQDGQRRFPIYEAIAAWIAHAAQLGNLLALAPIARVCTFDGPTVRPSNDLVPIIRHR</sequence>
<evidence type="ECO:0000313" key="4">
    <source>
        <dbReference type="EMBL" id="AMB17038.1"/>
    </source>
</evidence>
<keyword evidence="3" id="KW-0946">Virion</keyword>
<evidence type="ECO:0000256" key="3">
    <source>
        <dbReference type="ARBA" id="ARBA00022844"/>
    </source>
</evidence>
<proteinExistence type="inferred from homology"/>
<dbReference type="Proteomes" id="UP000169848">
    <property type="component" value="Segment"/>
</dbReference>
<evidence type="ECO:0000313" key="5">
    <source>
        <dbReference type="Proteomes" id="UP000169848"/>
    </source>
</evidence>
<dbReference type="OrthoDB" id="7560at10239"/>
<dbReference type="Pfam" id="PF01802">
    <property type="entry name" value="Herpes_V23"/>
    <property type="match status" value="1"/>
</dbReference>
<accession>A0A0Y0A803</accession>
<keyword evidence="1" id="KW-0167">Capsid protein</keyword>
<keyword evidence="5" id="KW-1185">Reference proteome</keyword>
<dbReference type="GO" id="GO:0019028">
    <property type="term" value="C:viral capsid"/>
    <property type="evidence" value="ECO:0007669"/>
    <property type="project" value="UniProtKB-KW"/>
</dbReference>
<dbReference type="InterPro" id="IPR002690">
    <property type="entry name" value="Herpes_capsid_2"/>
</dbReference>
<dbReference type="GO" id="GO:0005198">
    <property type="term" value="F:structural molecule activity"/>
    <property type="evidence" value="ECO:0007669"/>
    <property type="project" value="InterPro"/>
</dbReference>
<dbReference type="KEGG" id="vg:26828056"/>
<dbReference type="RefSeq" id="YP_009227251.1">
    <property type="nucleotide sequence ID" value="NC_029132.1"/>
</dbReference>
<evidence type="ECO:0000256" key="2">
    <source>
        <dbReference type="ARBA" id="ARBA00022562"/>
    </source>
</evidence>
<dbReference type="HAMAP" id="MF_04019">
    <property type="entry name" value="HSV_TRX2"/>
    <property type="match status" value="1"/>
</dbReference>
<name>A0A0Y0A803_9ALPH</name>